<evidence type="ECO:0000256" key="1">
    <source>
        <dbReference type="SAM" id="MobiDB-lite"/>
    </source>
</evidence>
<dbReference type="AlphaFoldDB" id="A0A814NSI3"/>
<evidence type="ECO:0000313" key="3">
    <source>
        <dbReference type="EMBL" id="CAF1095885.1"/>
    </source>
</evidence>
<sequence>MKDITAKTVATILIDEWFCKYGIPNQILTDQGTQFQSKLLDIIYEYFDVKKLKTTPFHPQCDGQSERSVQTVKTMIKSYIDEDQLTWDENLSKYSFAYNTSEHEATKFTPFELMFGRKPKIPIDILIPNFNNFNREPILQKFTLINEHGEVDVLADPVDAIEKNLTIVAQEYMKELKNSMKNSFKVATRNRNLKMNRAKIDHDRKIHKFEYKIGDLVLVDHPELKKGLSSGIARKFYGPFEVVGKNRNKVDYFIKKYGSKKARTKQVHISRLKTFYYNLGDFGEGKNAPNHDKTKDNLSTIKQEPVKNVKTPEPEKYIA</sequence>
<feature type="compositionally biased region" description="Basic and acidic residues" evidence="1">
    <location>
        <begin position="304"/>
        <end position="319"/>
    </location>
</feature>
<dbReference type="GO" id="GO:0015074">
    <property type="term" value="P:DNA integration"/>
    <property type="evidence" value="ECO:0007669"/>
    <property type="project" value="InterPro"/>
</dbReference>
<gene>
    <name evidence="3" type="ORF">OXX778_LOCUS20904</name>
</gene>
<dbReference type="Gene3D" id="3.30.420.10">
    <property type="entry name" value="Ribonuclease H-like superfamily/Ribonuclease H"/>
    <property type="match status" value="1"/>
</dbReference>
<keyword evidence="4" id="KW-1185">Reference proteome</keyword>
<protein>
    <recommendedName>
        <fullName evidence="2">Integrase catalytic domain-containing protein</fullName>
    </recommendedName>
</protein>
<dbReference type="PANTHER" id="PTHR37984">
    <property type="entry name" value="PROTEIN CBG26694"/>
    <property type="match status" value="1"/>
</dbReference>
<dbReference type="InterPro" id="IPR036397">
    <property type="entry name" value="RNaseH_sf"/>
</dbReference>
<dbReference type="SUPFAM" id="SSF53098">
    <property type="entry name" value="Ribonuclease H-like"/>
    <property type="match status" value="1"/>
</dbReference>
<proteinExistence type="predicted"/>
<comment type="caution">
    <text evidence="3">The sequence shown here is derived from an EMBL/GenBank/DDBJ whole genome shotgun (WGS) entry which is preliminary data.</text>
</comment>
<dbReference type="Proteomes" id="UP000663879">
    <property type="component" value="Unassembled WGS sequence"/>
</dbReference>
<name>A0A814NSI3_9BILA</name>
<dbReference type="EMBL" id="CAJNOC010007290">
    <property type="protein sequence ID" value="CAF1095885.1"/>
    <property type="molecule type" value="Genomic_DNA"/>
</dbReference>
<feature type="region of interest" description="Disordered" evidence="1">
    <location>
        <begin position="286"/>
        <end position="319"/>
    </location>
</feature>
<evidence type="ECO:0000313" key="4">
    <source>
        <dbReference type="Proteomes" id="UP000663879"/>
    </source>
</evidence>
<dbReference type="GO" id="GO:0003676">
    <property type="term" value="F:nucleic acid binding"/>
    <property type="evidence" value="ECO:0007669"/>
    <property type="project" value="InterPro"/>
</dbReference>
<reference evidence="3" key="1">
    <citation type="submission" date="2021-02" db="EMBL/GenBank/DDBJ databases">
        <authorList>
            <person name="Nowell W R."/>
        </authorList>
    </citation>
    <scope>NUCLEOTIDE SEQUENCE</scope>
    <source>
        <strain evidence="3">Ploen Becks lab</strain>
    </source>
</reference>
<evidence type="ECO:0000259" key="2">
    <source>
        <dbReference type="PROSITE" id="PS50994"/>
    </source>
</evidence>
<dbReference type="PANTHER" id="PTHR37984:SF15">
    <property type="entry name" value="INTEGRASE CATALYTIC DOMAIN-CONTAINING PROTEIN"/>
    <property type="match status" value="1"/>
</dbReference>
<dbReference type="InterPro" id="IPR001584">
    <property type="entry name" value="Integrase_cat-core"/>
</dbReference>
<dbReference type="InterPro" id="IPR050951">
    <property type="entry name" value="Retrovirus_Pol_polyprotein"/>
</dbReference>
<feature type="domain" description="Integrase catalytic" evidence="2">
    <location>
        <begin position="1"/>
        <end position="118"/>
    </location>
</feature>
<accession>A0A814NSI3</accession>
<organism evidence="3 4">
    <name type="scientific">Brachionus calyciflorus</name>
    <dbReference type="NCBI Taxonomy" id="104777"/>
    <lineage>
        <taxon>Eukaryota</taxon>
        <taxon>Metazoa</taxon>
        <taxon>Spiralia</taxon>
        <taxon>Gnathifera</taxon>
        <taxon>Rotifera</taxon>
        <taxon>Eurotatoria</taxon>
        <taxon>Monogononta</taxon>
        <taxon>Pseudotrocha</taxon>
        <taxon>Ploima</taxon>
        <taxon>Brachionidae</taxon>
        <taxon>Brachionus</taxon>
    </lineage>
</organism>
<dbReference type="OrthoDB" id="10062030at2759"/>
<dbReference type="PROSITE" id="PS50994">
    <property type="entry name" value="INTEGRASE"/>
    <property type="match status" value="1"/>
</dbReference>
<dbReference type="InterPro" id="IPR012337">
    <property type="entry name" value="RNaseH-like_sf"/>
</dbReference>